<proteinExistence type="predicted"/>
<reference evidence="2" key="1">
    <citation type="submission" date="2019-07" db="EMBL/GenBank/DDBJ databases">
        <authorList>
            <person name="Dittberner H."/>
        </authorList>
    </citation>
    <scope>NUCLEOTIDE SEQUENCE [LARGE SCALE GENOMIC DNA]</scope>
</reference>
<dbReference type="AlphaFoldDB" id="A0A565BJ98"/>
<accession>A0A565BJ98</accession>
<dbReference type="Proteomes" id="UP000489600">
    <property type="component" value="Unassembled WGS sequence"/>
</dbReference>
<evidence type="ECO:0000313" key="2">
    <source>
        <dbReference type="EMBL" id="VVB01675.1"/>
    </source>
</evidence>
<name>A0A565BJ98_9BRAS</name>
<feature type="region of interest" description="Disordered" evidence="1">
    <location>
        <begin position="1"/>
        <end position="32"/>
    </location>
</feature>
<comment type="caution">
    <text evidence="2">The sequence shown here is derived from an EMBL/GenBank/DDBJ whole genome shotgun (WGS) entry which is preliminary data.</text>
</comment>
<evidence type="ECO:0000313" key="3">
    <source>
        <dbReference type="Proteomes" id="UP000489600"/>
    </source>
</evidence>
<sequence length="142" mass="16273">MFRAQFAPNADSGFRPPQGVNQQHPAPAPQQEINKKVLKLKQHVDGGYTDLQTKFETLNSQFKSLDNHIAQVTSYSQRTPCILPRKCEANSKETYNVNFSEDESYEDSMERSLQEEDSDDEMDTDETFSTKKMRGVTPKTLY</sequence>
<keyword evidence="3" id="KW-1185">Reference proteome</keyword>
<dbReference type="OrthoDB" id="1111333at2759"/>
<gene>
    <name evidence="2" type="ORF">ANE_LOCUS12119</name>
</gene>
<feature type="compositionally biased region" description="Acidic residues" evidence="1">
    <location>
        <begin position="115"/>
        <end position="126"/>
    </location>
</feature>
<protein>
    <submittedName>
        <fullName evidence="2">Uncharacterized protein</fullName>
    </submittedName>
</protein>
<dbReference type="EMBL" id="CABITT030000004">
    <property type="protein sequence ID" value="VVB01675.1"/>
    <property type="molecule type" value="Genomic_DNA"/>
</dbReference>
<evidence type="ECO:0000256" key="1">
    <source>
        <dbReference type="SAM" id="MobiDB-lite"/>
    </source>
</evidence>
<feature type="region of interest" description="Disordered" evidence="1">
    <location>
        <begin position="98"/>
        <end position="142"/>
    </location>
</feature>
<organism evidence="2 3">
    <name type="scientific">Arabis nemorensis</name>
    <dbReference type="NCBI Taxonomy" id="586526"/>
    <lineage>
        <taxon>Eukaryota</taxon>
        <taxon>Viridiplantae</taxon>
        <taxon>Streptophyta</taxon>
        <taxon>Embryophyta</taxon>
        <taxon>Tracheophyta</taxon>
        <taxon>Spermatophyta</taxon>
        <taxon>Magnoliopsida</taxon>
        <taxon>eudicotyledons</taxon>
        <taxon>Gunneridae</taxon>
        <taxon>Pentapetalae</taxon>
        <taxon>rosids</taxon>
        <taxon>malvids</taxon>
        <taxon>Brassicales</taxon>
        <taxon>Brassicaceae</taxon>
        <taxon>Arabideae</taxon>
        <taxon>Arabis</taxon>
    </lineage>
</organism>